<evidence type="ECO:0000256" key="3">
    <source>
        <dbReference type="ARBA" id="ARBA00022553"/>
    </source>
</evidence>
<keyword evidence="3" id="KW-0597">Phosphoprotein</keyword>
<accession>A0ABS2FWV1</accession>
<protein>
    <recommendedName>
        <fullName evidence="2">histidine kinase</fullName>
        <ecNumber evidence="2">2.7.13.3</ecNumber>
    </recommendedName>
</protein>
<name>A0ABS2FWV1_9FIRM</name>
<dbReference type="InterPro" id="IPR013656">
    <property type="entry name" value="PAS_4"/>
</dbReference>
<evidence type="ECO:0000256" key="4">
    <source>
        <dbReference type="ARBA" id="ARBA00022679"/>
    </source>
</evidence>
<dbReference type="Gene3D" id="3.30.450.20">
    <property type="entry name" value="PAS domain"/>
    <property type="match status" value="3"/>
</dbReference>
<dbReference type="Pfam" id="PF08448">
    <property type="entry name" value="PAS_4"/>
    <property type="match status" value="1"/>
</dbReference>
<proteinExistence type="predicted"/>
<dbReference type="EC" id="2.7.13.3" evidence="2"/>
<dbReference type="CDD" id="cd00130">
    <property type="entry name" value="PAS"/>
    <property type="match status" value="3"/>
</dbReference>
<comment type="catalytic activity">
    <reaction evidence="1">
        <text>ATP + protein L-histidine = ADP + protein N-phospho-L-histidine.</text>
        <dbReference type="EC" id="2.7.13.3"/>
    </reaction>
</comment>
<dbReference type="InterPro" id="IPR035965">
    <property type="entry name" value="PAS-like_dom_sf"/>
</dbReference>
<dbReference type="RefSeq" id="WP_204805244.1">
    <property type="nucleotide sequence ID" value="NZ_JACSNX010000022.1"/>
</dbReference>
<reference evidence="7 8" key="1">
    <citation type="journal article" date="2021" name="Sci. Rep.">
        <title>The distribution of antibiotic resistance genes in chicken gut microbiota commensals.</title>
        <authorList>
            <person name="Juricova H."/>
            <person name="Matiasovicova J."/>
            <person name="Kubasova T."/>
            <person name="Cejkova D."/>
            <person name="Rychlik I."/>
        </authorList>
    </citation>
    <scope>NUCLEOTIDE SEQUENCE [LARGE SCALE GENOMIC DNA]</scope>
    <source>
        <strain evidence="7 8">An411</strain>
    </source>
</reference>
<keyword evidence="5" id="KW-0418">Kinase</keyword>
<evidence type="ECO:0000256" key="5">
    <source>
        <dbReference type="ARBA" id="ARBA00022777"/>
    </source>
</evidence>
<comment type="caution">
    <text evidence="7">The sequence shown here is derived from an EMBL/GenBank/DDBJ whole genome shotgun (WGS) entry which is preliminary data.</text>
</comment>
<dbReference type="PROSITE" id="PS50113">
    <property type="entry name" value="PAC"/>
    <property type="match status" value="1"/>
</dbReference>
<organism evidence="7 8">
    <name type="scientific">Oscillibacter valericigenes</name>
    <dbReference type="NCBI Taxonomy" id="351091"/>
    <lineage>
        <taxon>Bacteria</taxon>
        <taxon>Bacillati</taxon>
        <taxon>Bacillota</taxon>
        <taxon>Clostridia</taxon>
        <taxon>Eubacteriales</taxon>
        <taxon>Oscillospiraceae</taxon>
        <taxon>Oscillibacter</taxon>
    </lineage>
</organism>
<evidence type="ECO:0000313" key="8">
    <source>
        <dbReference type="Proteomes" id="UP000719500"/>
    </source>
</evidence>
<evidence type="ECO:0000313" key="7">
    <source>
        <dbReference type="EMBL" id="MBM6852084.1"/>
    </source>
</evidence>
<feature type="domain" description="PAC" evidence="6">
    <location>
        <begin position="198"/>
        <end position="249"/>
    </location>
</feature>
<dbReference type="InterPro" id="IPR000700">
    <property type="entry name" value="PAS-assoc_C"/>
</dbReference>
<keyword evidence="4" id="KW-0808">Transferase</keyword>
<evidence type="ECO:0000256" key="2">
    <source>
        <dbReference type="ARBA" id="ARBA00012438"/>
    </source>
</evidence>
<dbReference type="SMART" id="SM00091">
    <property type="entry name" value="PAS"/>
    <property type="match status" value="3"/>
</dbReference>
<dbReference type="InterPro" id="IPR000014">
    <property type="entry name" value="PAS"/>
</dbReference>
<keyword evidence="8" id="KW-1185">Reference proteome</keyword>
<dbReference type="PANTHER" id="PTHR43304:SF1">
    <property type="entry name" value="PAC DOMAIN-CONTAINING PROTEIN"/>
    <property type="match status" value="1"/>
</dbReference>
<dbReference type="SUPFAM" id="SSF55785">
    <property type="entry name" value="PYP-like sensor domain (PAS domain)"/>
    <property type="match status" value="3"/>
</dbReference>
<dbReference type="InterPro" id="IPR013655">
    <property type="entry name" value="PAS_fold_3"/>
</dbReference>
<gene>
    <name evidence="7" type="ORF">H9X91_11605</name>
</gene>
<dbReference type="Proteomes" id="UP000719500">
    <property type="component" value="Unassembled WGS sequence"/>
</dbReference>
<evidence type="ECO:0000256" key="1">
    <source>
        <dbReference type="ARBA" id="ARBA00000085"/>
    </source>
</evidence>
<dbReference type="InterPro" id="IPR052162">
    <property type="entry name" value="Sensor_kinase/Photoreceptor"/>
</dbReference>
<dbReference type="EMBL" id="JACSNX010000022">
    <property type="protein sequence ID" value="MBM6852084.1"/>
    <property type="molecule type" value="Genomic_DNA"/>
</dbReference>
<sequence length="766" mass="84005">MAKHLDKFSRPFQNSPIPFVLAEALTNGTGDIVDLVCRFLNPAAAALLQLAPEEVQDRRLSQFAPLPAAGVLAPVQAVAFSGSSASFPYVTAAGQALSVTCYQVMYGIVALLLDPQGSAESAQGEPSLPDALPCASLELSREGLRCRACNRQLCQLSGRSQKVLLEQRGSRFSALVEPADWPALLQELLDAARERRTADQDFRLLRADGSPVWVSLRAEVVSSRRGITVFRAVLWDIDRLRREGLALRKALSQQEAAGRMLDQMPVGLCLLRSQPGRALTVLRMNREFSRLLELSPDQLEQRLQADPSSFLPPADREELLSAAVRARAGRSPLRRVCRVLSGSGQERFFSLHIAWEPQADGSSMVSIACVDASQDAADQAEHRARAQMCDLLLEHTSLLTLDYDPVQDLAQIQRHSPSGRRTSRTVSGYLKSLSTAAYLHPEDRRRLAGAIRRALTHPGTISSSYRADYEGTGWRRYRVSWMSLFDEQGDIRRLLGKAEDVTSLQAAAEHFRQLASQHRKQARTCLAAARLDLTADQTLDARAASRSLLRALFDRTAGACLQQMAAALPDPEEQQRFAALFSPEALCSAFAAGTFQLSLEHRVEAGKYGILPVQTSAELAENPDTLHLEAFFQLRDRSAHHLRSALLDALASQDYALVLTADIAAGVCRAWGTAAERLPENTTFRSLAAWYLRQLPPTSERAALRKALTLAQILTRLETAPTAELELPAPEGGTYRLRCSLLEEMPGVLLVTCRQVPSDGTPAPQA</sequence>
<dbReference type="PANTHER" id="PTHR43304">
    <property type="entry name" value="PHYTOCHROME-LIKE PROTEIN CPH1"/>
    <property type="match status" value="1"/>
</dbReference>
<evidence type="ECO:0000259" key="6">
    <source>
        <dbReference type="PROSITE" id="PS50113"/>
    </source>
</evidence>
<dbReference type="Pfam" id="PF08447">
    <property type="entry name" value="PAS_3"/>
    <property type="match status" value="1"/>
</dbReference>